<feature type="region of interest" description="Disordered" evidence="1">
    <location>
        <begin position="164"/>
        <end position="222"/>
    </location>
</feature>
<feature type="compositionally biased region" description="Basic and acidic residues" evidence="1">
    <location>
        <begin position="458"/>
        <end position="469"/>
    </location>
</feature>
<evidence type="ECO:0000256" key="1">
    <source>
        <dbReference type="SAM" id="MobiDB-lite"/>
    </source>
</evidence>
<accession>A0AAW1RIJ8</accession>
<reference evidence="2 3" key="1">
    <citation type="journal article" date="2024" name="Nat. Commun.">
        <title>Phylogenomics reveals the evolutionary origins of lichenization in chlorophyte algae.</title>
        <authorList>
            <person name="Puginier C."/>
            <person name="Libourel C."/>
            <person name="Otte J."/>
            <person name="Skaloud P."/>
            <person name="Haon M."/>
            <person name="Grisel S."/>
            <person name="Petersen M."/>
            <person name="Berrin J.G."/>
            <person name="Delaux P.M."/>
            <person name="Dal Grande F."/>
            <person name="Keller J."/>
        </authorList>
    </citation>
    <scope>NUCLEOTIDE SEQUENCE [LARGE SCALE GENOMIC DNA]</scope>
    <source>
        <strain evidence="2 3">SAG 2145</strain>
    </source>
</reference>
<feature type="compositionally biased region" description="Polar residues" evidence="1">
    <location>
        <begin position="593"/>
        <end position="615"/>
    </location>
</feature>
<protein>
    <submittedName>
        <fullName evidence="2">Uncharacterized protein</fullName>
    </submittedName>
</protein>
<evidence type="ECO:0000313" key="2">
    <source>
        <dbReference type="EMBL" id="KAK9833072.1"/>
    </source>
</evidence>
<proteinExistence type="predicted"/>
<feature type="region of interest" description="Disordered" evidence="1">
    <location>
        <begin position="590"/>
        <end position="615"/>
    </location>
</feature>
<comment type="caution">
    <text evidence="2">The sequence shown here is derived from an EMBL/GenBank/DDBJ whole genome shotgun (WGS) entry which is preliminary data.</text>
</comment>
<dbReference type="Proteomes" id="UP001438707">
    <property type="component" value="Unassembled WGS sequence"/>
</dbReference>
<gene>
    <name evidence="2" type="ORF">WJX74_006362</name>
</gene>
<dbReference type="EMBL" id="JALJOS010000011">
    <property type="protein sequence ID" value="KAK9833072.1"/>
    <property type="molecule type" value="Genomic_DNA"/>
</dbReference>
<feature type="region of interest" description="Disordered" evidence="1">
    <location>
        <begin position="330"/>
        <end position="404"/>
    </location>
</feature>
<feature type="compositionally biased region" description="Polar residues" evidence="1">
    <location>
        <begin position="368"/>
        <end position="394"/>
    </location>
</feature>
<feature type="region of interest" description="Disordered" evidence="1">
    <location>
        <begin position="416"/>
        <end position="515"/>
    </location>
</feature>
<dbReference type="AlphaFoldDB" id="A0AAW1RIJ8"/>
<feature type="region of interest" description="Disordered" evidence="1">
    <location>
        <begin position="249"/>
        <end position="273"/>
    </location>
</feature>
<evidence type="ECO:0000313" key="3">
    <source>
        <dbReference type="Proteomes" id="UP001438707"/>
    </source>
</evidence>
<feature type="compositionally biased region" description="Basic and acidic residues" evidence="1">
    <location>
        <begin position="436"/>
        <end position="449"/>
    </location>
</feature>
<organism evidence="2 3">
    <name type="scientific">Apatococcus lobatus</name>
    <dbReference type="NCBI Taxonomy" id="904363"/>
    <lineage>
        <taxon>Eukaryota</taxon>
        <taxon>Viridiplantae</taxon>
        <taxon>Chlorophyta</taxon>
        <taxon>core chlorophytes</taxon>
        <taxon>Trebouxiophyceae</taxon>
        <taxon>Chlorellales</taxon>
        <taxon>Chlorellaceae</taxon>
        <taxon>Apatococcus</taxon>
    </lineage>
</organism>
<name>A0AAW1RIJ8_9CHLO</name>
<keyword evidence="3" id="KW-1185">Reference proteome</keyword>
<feature type="region of interest" description="Disordered" evidence="1">
    <location>
        <begin position="650"/>
        <end position="684"/>
    </location>
</feature>
<sequence>MTHGRLDSQSHTFRAVDALQKAAVLFDNNVEQYRGANHGRDPTRTELQQLGRNSARGQPSFLIRGQKRAISEAVEGSKDVELTHHIRAPAKSEDASDQSAQAKSSVFLRLNGAADTAAAHFPALAAVMSGSETSADRTTAAGRYEITAAEHDRPHAVISVDKHIASRQPDSDVSEQAGRQNSRRGRAHTGMASDAIAAERSTSRQTQKPWQANMPAPSLPAKPLSAKQLCQMIGSHGRVQLSSQLPPTARKPFLDQGSALQSKPAASRDALSHDDSMRWPENHIRVGVAEQAARGHQAFTGMHCDRMPPSDASAAAAVDQTTVGRNAFAGMHCNRTNHPHGLQAAPSHASAPSTGSHMRSDFIHSNCRPGSSSAQPALPAQQSTDGQHLISDQSLGHLPPRHADLDQLPAHTVQQDGVARKNDAQQPRRHVKSRGILREPTPEPNEEQRSALPSGGRAVDHVVHGDSRPEQQPLPRLDARWGRPAQQSQSKVMPTELSAVGSASDEDDSSSGSRMVAVSRNTQHHAAVAAGSSHRGMSVPYSVDGAAPGQMIRRGNLQLVRQHGKAAGPRESGMHADGGSAFQPPVPAVSTPAFRQQSSNADIAAPASNTSLPRSSVFSRMHSGRLSIDQPAQQEGSRDSMMPVSVMSRLTGRKRQPAEACSIEVSTEAPAPKRSIFHRLGTSL</sequence>